<accession>A0A9W8HWR6</accession>
<dbReference type="InterPro" id="IPR011009">
    <property type="entry name" value="Kinase-like_dom_sf"/>
</dbReference>
<dbReference type="GO" id="GO:0004672">
    <property type="term" value="F:protein kinase activity"/>
    <property type="evidence" value="ECO:0007669"/>
    <property type="project" value="InterPro"/>
</dbReference>
<dbReference type="PROSITE" id="PS50011">
    <property type="entry name" value="PROTEIN_KINASE_DOM"/>
    <property type="match status" value="1"/>
</dbReference>
<dbReference type="OrthoDB" id="2747778at2759"/>
<dbReference type="Proteomes" id="UP001140094">
    <property type="component" value="Unassembled WGS sequence"/>
</dbReference>
<keyword evidence="3" id="KW-1185">Reference proteome</keyword>
<dbReference type="Pfam" id="PF17667">
    <property type="entry name" value="Pkinase_fungal"/>
    <property type="match status" value="1"/>
</dbReference>
<sequence>SAFKFQWMYEGEDEIDVHQFVLKRKVPYVPEILCTASINAGGQDQGAQKYKGEAIVMEDVGKPINSVFGKDSNAIPEANIIDIFAGYVQTLIYAAVVGKDRKYALHRDVSMGNLMVRGTCHPYIIDWGCGRVFTENEQHVTSGRQLIGTTIYMGVRVLKKCMTRAVVDDLESLFLVLCHCLSYSLSPSNKHDDAFKKIRA</sequence>
<dbReference type="GO" id="GO:0005524">
    <property type="term" value="F:ATP binding"/>
    <property type="evidence" value="ECO:0007669"/>
    <property type="project" value="InterPro"/>
</dbReference>
<evidence type="ECO:0000313" key="2">
    <source>
        <dbReference type="EMBL" id="KAJ2795046.1"/>
    </source>
</evidence>
<organism evidence="2 3">
    <name type="scientific">Coemansia guatemalensis</name>
    <dbReference type="NCBI Taxonomy" id="2761395"/>
    <lineage>
        <taxon>Eukaryota</taxon>
        <taxon>Fungi</taxon>
        <taxon>Fungi incertae sedis</taxon>
        <taxon>Zoopagomycota</taxon>
        <taxon>Kickxellomycotina</taxon>
        <taxon>Kickxellomycetes</taxon>
        <taxon>Kickxellales</taxon>
        <taxon>Kickxellaceae</taxon>
        <taxon>Coemansia</taxon>
    </lineage>
</organism>
<dbReference type="AlphaFoldDB" id="A0A9W8HWR6"/>
<evidence type="ECO:0000259" key="1">
    <source>
        <dbReference type="PROSITE" id="PS50011"/>
    </source>
</evidence>
<dbReference type="InterPro" id="IPR000719">
    <property type="entry name" value="Prot_kinase_dom"/>
</dbReference>
<protein>
    <recommendedName>
        <fullName evidence="1">Protein kinase domain-containing protein</fullName>
    </recommendedName>
</protein>
<feature type="domain" description="Protein kinase" evidence="1">
    <location>
        <begin position="1"/>
        <end position="200"/>
    </location>
</feature>
<dbReference type="EMBL" id="JANBUO010002321">
    <property type="protein sequence ID" value="KAJ2795046.1"/>
    <property type="molecule type" value="Genomic_DNA"/>
</dbReference>
<reference evidence="2" key="1">
    <citation type="submission" date="2022-07" db="EMBL/GenBank/DDBJ databases">
        <title>Phylogenomic reconstructions and comparative analyses of Kickxellomycotina fungi.</title>
        <authorList>
            <person name="Reynolds N.K."/>
            <person name="Stajich J.E."/>
            <person name="Barry K."/>
            <person name="Grigoriev I.V."/>
            <person name="Crous P."/>
            <person name="Smith M.E."/>
        </authorList>
    </citation>
    <scope>NUCLEOTIDE SEQUENCE</scope>
    <source>
        <strain evidence="2">NRRL 1565</strain>
    </source>
</reference>
<proteinExistence type="predicted"/>
<name>A0A9W8HWR6_9FUNG</name>
<dbReference type="Gene3D" id="1.10.510.10">
    <property type="entry name" value="Transferase(Phosphotransferase) domain 1"/>
    <property type="match status" value="1"/>
</dbReference>
<dbReference type="InterPro" id="IPR040976">
    <property type="entry name" value="Pkinase_fungal"/>
</dbReference>
<gene>
    <name evidence="2" type="ORF">H4R20_006014</name>
</gene>
<comment type="caution">
    <text evidence="2">The sequence shown here is derived from an EMBL/GenBank/DDBJ whole genome shotgun (WGS) entry which is preliminary data.</text>
</comment>
<feature type="non-terminal residue" evidence="2">
    <location>
        <position position="1"/>
    </location>
</feature>
<dbReference type="SUPFAM" id="SSF56112">
    <property type="entry name" value="Protein kinase-like (PK-like)"/>
    <property type="match status" value="1"/>
</dbReference>
<evidence type="ECO:0000313" key="3">
    <source>
        <dbReference type="Proteomes" id="UP001140094"/>
    </source>
</evidence>